<keyword evidence="2" id="KW-1003">Cell membrane</keyword>
<comment type="caution">
    <text evidence="9">The sequence shown here is derived from an EMBL/GenBank/DDBJ whole genome shotgun (WGS) entry which is preliminary data.</text>
</comment>
<dbReference type="GO" id="GO:0005886">
    <property type="term" value="C:plasma membrane"/>
    <property type="evidence" value="ECO:0007669"/>
    <property type="project" value="UniProtKB-SubCell"/>
</dbReference>
<evidence type="ECO:0000256" key="3">
    <source>
        <dbReference type="ARBA" id="ARBA00022692"/>
    </source>
</evidence>
<dbReference type="AlphaFoldDB" id="A0A269T6T3"/>
<evidence type="ECO:0000256" key="5">
    <source>
        <dbReference type="ARBA" id="ARBA00023136"/>
    </source>
</evidence>
<feature type="transmembrane region" description="Helical" evidence="6">
    <location>
        <begin position="63"/>
        <end position="84"/>
    </location>
</feature>
<dbReference type="PROSITE" id="PS50850">
    <property type="entry name" value="MFS"/>
    <property type="match status" value="1"/>
</dbReference>
<gene>
    <name evidence="8" type="ORF">DXC63_08590</name>
    <name evidence="9" type="ORF">SAMN04489748_0855</name>
</gene>
<evidence type="ECO:0000313" key="8">
    <source>
        <dbReference type="EMBL" id="RGL47692.1"/>
    </source>
</evidence>
<reference evidence="9 10" key="1">
    <citation type="submission" date="2016-10" db="EMBL/GenBank/DDBJ databases">
        <authorList>
            <person name="Varghese N."/>
            <person name="Submissions S."/>
        </authorList>
    </citation>
    <scope>NUCLEOTIDE SEQUENCE [LARGE SCALE GENOMIC DNA]</scope>
    <source>
        <strain evidence="9 10">DSM 20219</strain>
    </source>
</reference>
<feature type="transmembrane region" description="Helical" evidence="6">
    <location>
        <begin position="31"/>
        <end position="57"/>
    </location>
</feature>
<evidence type="ECO:0000256" key="2">
    <source>
        <dbReference type="ARBA" id="ARBA00022475"/>
    </source>
</evidence>
<dbReference type="GO" id="GO:0022857">
    <property type="term" value="F:transmembrane transporter activity"/>
    <property type="evidence" value="ECO:0007669"/>
    <property type="project" value="InterPro"/>
</dbReference>
<dbReference type="PANTHER" id="PTHR23513">
    <property type="entry name" value="INTEGRAL MEMBRANE EFFLUX PROTEIN-RELATED"/>
    <property type="match status" value="1"/>
</dbReference>
<comment type="subcellular location">
    <subcellularLocation>
        <location evidence="1">Cell membrane</location>
        <topology evidence="1">Multi-pass membrane protein</topology>
    </subcellularLocation>
</comment>
<dbReference type="InterPro" id="IPR011701">
    <property type="entry name" value="MFS"/>
</dbReference>
<organism evidence="9 10">
    <name type="scientific">Bifidobacterium longum</name>
    <dbReference type="NCBI Taxonomy" id="216816"/>
    <lineage>
        <taxon>Bacteria</taxon>
        <taxon>Bacillati</taxon>
        <taxon>Actinomycetota</taxon>
        <taxon>Actinomycetes</taxon>
        <taxon>Bifidobacteriales</taxon>
        <taxon>Bifidobacteriaceae</taxon>
        <taxon>Bifidobacterium</taxon>
    </lineage>
</organism>
<dbReference type="EMBL" id="QSRZ01000008">
    <property type="protein sequence ID" value="RGL47692.1"/>
    <property type="molecule type" value="Genomic_DNA"/>
</dbReference>
<evidence type="ECO:0000313" key="11">
    <source>
        <dbReference type="Proteomes" id="UP000261288"/>
    </source>
</evidence>
<reference evidence="8 11" key="2">
    <citation type="submission" date="2018-08" db="EMBL/GenBank/DDBJ databases">
        <title>A genome reference for cultivated species of the human gut microbiota.</title>
        <authorList>
            <person name="Zou Y."/>
            <person name="Xue W."/>
            <person name="Luo G."/>
        </authorList>
    </citation>
    <scope>NUCLEOTIDE SEQUENCE [LARGE SCALE GENOMIC DNA]</scope>
    <source>
        <strain evidence="8 11">TF06-45A</strain>
    </source>
</reference>
<dbReference type="InterPro" id="IPR036259">
    <property type="entry name" value="MFS_trans_sf"/>
</dbReference>
<feature type="transmembrane region" description="Helical" evidence="6">
    <location>
        <begin position="156"/>
        <end position="177"/>
    </location>
</feature>
<dbReference type="SUPFAM" id="SSF103473">
    <property type="entry name" value="MFS general substrate transporter"/>
    <property type="match status" value="1"/>
</dbReference>
<feature type="transmembrane region" description="Helical" evidence="6">
    <location>
        <begin position="119"/>
        <end position="144"/>
    </location>
</feature>
<keyword evidence="5 6" id="KW-0472">Membrane</keyword>
<dbReference type="Pfam" id="PF07690">
    <property type="entry name" value="MFS_1"/>
    <property type="match status" value="1"/>
</dbReference>
<feature type="domain" description="Major facilitator superfamily (MFS) profile" evidence="7">
    <location>
        <begin position="31"/>
        <end position="221"/>
    </location>
</feature>
<protein>
    <submittedName>
        <fullName evidence="8">MFS transporter</fullName>
    </submittedName>
    <submittedName>
        <fullName evidence="9">Major Facilitator Superfamily protein</fullName>
    </submittedName>
</protein>
<dbReference type="Gene3D" id="1.20.1250.20">
    <property type="entry name" value="MFS general substrate transporter like domains"/>
    <property type="match status" value="1"/>
</dbReference>
<keyword evidence="4 6" id="KW-1133">Transmembrane helix</keyword>
<evidence type="ECO:0000256" key="6">
    <source>
        <dbReference type="SAM" id="Phobius"/>
    </source>
</evidence>
<feature type="transmembrane region" description="Helical" evidence="6">
    <location>
        <begin position="183"/>
        <end position="204"/>
    </location>
</feature>
<accession>A0A269T6T3</accession>
<dbReference type="Proteomes" id="UP000261288">
    <property type="component" value="Unassembled WGS sequence"/>
</dbReference>
<evidence type="ECO:0000256" key="1">
    <source>
        <dbReference type="ARBA" id="ARBA00004651"/>
    </source>
</evidence>
<evidence type="ECO:0000256" key="4">
    <source>
        <dbReference type="ARBA" id="ARBA00022989"/>
    </source>
</evidence>
<name>A0A269T6T3_BIFLN</name>
<dbReference type="Proteomes" id="UP000182842">
    <property type="component" value="Unassembled WGS sequence"/>
</dbReference>
<evidence type="ECO:0000313" key="10">
    <source>
        <dbReference type="Proteomes" id="UP000182842"/>
    </source>
</evidence>
<proteinExistence type="predicted"/>
<dbReference type="PANTHER" id="PTHR23513:SF6">
    <property type="entry name" value="MAJOR FACILITATOR SUPERFAMILY ASSOCIATED DOMAIN-CONTAINING PROTEIN"/>
    <property type="match status" value="1"/>
</dbReference>
<keyword evidence="3 6" id="KW-0812">Transmembrane</keyword>
<feature type="transmembrane region" description="Helical" evidence="6">
    <location>
        <begin position="96"/>
        <end position="113"/>
    </location>
</feature>
<evidence type="ECO:0000259" key="7">
    <source>
        <dbReference type="PROSITE" id="PS50850"/>
    </source>
</evidence>
<sequence>MVAVWAHGTSVVPFPTHLVEGWRWALTKRNFLSAIILGAIVNIACVASITGAQIMLAARGANAVMIGLLGTAMGVSTLVGSLLANKLVDMVPTGKLIAGALTLFVVSQMPLLFLHSYAAILICQILAGLPFPALNAGLLGFLYGKTPDNMQGRASAVFETTVGILGAACPAMVGWLLQQPDLGFTAVMAVAVVCSVAGLAVSLAGPLRSIPNPDQWSEVFL</sequence>
<dbReference type="InterPro" id="IPR020846">
    <property type="entry name" value="MFS_dom"/>
</dbReference>
<evidence type="ECO:0000313" key="9">
    <source>
        <dbReference type="EMBL" id="SEB38924.1"/>
    </source>
</evidence>
<dbReference type="EMBL" id="FNRW01000002">
    <property type="protein sequence ID" value="SEB38924.1"/>
    <property type="molecule type" value="Genomic_DNA"/>
</dbReference>